<reference evidence="2" key="2">
    <citation type="submission" date="2018-05" db="EMBL/GenBank/DDBJ databases">
        <title>OpunRS2 (Oryza punctata Reference Sequence Version 2).</title>
        <authorList>
            <person name="Zhang J."/>
            <person name="Kudrna D."/>
            <person name="Lee S."/>
            <person name="Talag J."/>
            <person name="Welchert J."/>
            <person name="Wing R.A."/>
        </authorList>
    </citation>
    <scope>NUCLEOTIDE SEQUENCE [LARGE SCALE GENOMIC DNA]</scope>
</reference>
<organism evidence="2">
    <name type="scientific">Oryza punctata</name>
    <name type="common">Red rice</name>
    <dbReference type="NCBI Taxonomy" id="4537"/>
    <lineage>
        <taxon>Eukaryota</taxon>
        <taxon>Viridiplantae</taxon>
        <taxon>Streptophyta</taxon>
        <taxon>Embryophyta</taxon>
        <taxon>Tracheophyta</taxon>
        <taxon>Spermatophyta</taxon>
        <taxon>Magnoliopsida</taxon>
        <taxon>Liliopsida</taxon>
        <taxon>Poales</taxon>
        <taxon>Poaceae</taxon>
        <taxon>BOP clade</taxon>
        <taxon>Oryzoideae</taxon>
        <taxon>Oryzeae</taxon>
        <taxon>Oryzinae</taxon>
        <taxon>Oryza</taxon>
    </lineage>
</organism>
<feature type="compositionally biased region" description="Low complexity" evidence="1">
    <location>
        <begin position="56"/>
        <end position="65"/>
    </location>
</feature>
<keyword evidence="3" id="KW-1185">Reference proteome</keyword>
<feature type="compositionally biased region" description="Pro residues" evidence="1">
    <location>
        <begin position="72"/>
        <end position="81"/>
    </location>
</feature>
<feature type="region of interest" description="Disordered" evidence="1">
    <location>
        <begin position="1"/>
        <end position="81"/>
    </location>
</feature>
<evidence type="ECO:0000256" key="1">
    <source>
        <dbReference type="SAM" id="MobiDB-lite"/>
    </source>
</evidence>
<dbReference type="AlphaFoldDB" id="A0A0E0M4Q8"/>
<evidence type="ECO:0000313" key="2">
    <source>
        <dbReference type="EnsemblPlants" id="OPUNC09G18490.1"/>
    </source>
</evidence>
<dbReference type="Gramene" id="OPUNC09G18490.1">
    <property type="protein sequence ID" value="OPUNC09G18490.1"/>
    <property type="gene ID" value="OPUNC09G18490"/>
</dbReference>
<dbReference type="HOGENOM" id="CLU_2578010_0_0_1"/>
<reference evidence="2" key="1">
    <citation type="submission" date="2015-04" db="UniProtKB">
        <authorList>
            <consortium name="EnsemblPlants"/>
        </authorList>
    </citation>
    <scope>IDENTIFICATION</scope>
</reference>
<accession>A0A0E0M4Q8</accession>
<evidence type="ECO:0000313" key="3">
    <source>
        <dbReference type="Proteomes" id="UP000026962"/>
    </source>
</evidence>
<dbReference type="EnsemblPlants" id="OPUNC09G18490.1">
    <property type="protein sequence ID" value="OPUNC09G18490.1"/>
    <property type="gene ID" value="OPUNC09G18490"/>
</dbReference>
<name>A0A0E0M4Q8_ORYPU</name>
<dbReference type="Proteomes" id="UP000026962">
    <property type="component" value="Chromosome 9"/>
</dbReference>
<protein>
    <submittedName>
        <fullName evidence="2">Uncharacterized protein</fullName>
    </submittedName>
</protein>
<sequence length="81" mass="8821">MSDDVLPDSTARQALLRRAPSPSPVMCSLTEQREKKRKGRRSEKKLDTVGGFPKKSPTLLRSPSDSDSDPDLSPPPSSGRS</sequence>
<proteinExistence type="predicted"/>